<feature type="transmembrane region" description="Helical" evidence="5">
    <location>
        <begin position="383"/>
        <end position="404"/>
    </location>
</feature>
<evidence type="ECO:0000313" key="7">
    <source>
        <dbReference type="EMBL" id="AGK06171.1"/>
    </source>
</evidence>
<evidence type="ECO:0000256" key="3">
    <source>
        <dbReference type="ARBA" id="ARBA00023136"/>
    </source>
</evidence>
<evidence type="ECO:0000256" key="2">
    <source>
        <dbReference type="ARBA" id="ARBA00022989"/>
    </source>
</evidence>
<reference evidence="7 8" key="1">
    <citation type="submission" date="2013-04" db="EMBL/GenBank/DDBJ databases">
        <authorList>
            <person name="Chin J."/>
            <person name="Alexander D.H."/>
            <person name="Marks P."/>
            <person name="Korlach J."/>
            <person name="Clum A."/>
            <person name="Copeland A."/>
        </authorList>
    </citation>
    <scope>NUCLEOTIDE SEQUENCE [LARGE SCALE GENOMIC DNA]</scope>
    <source>
        <strain evidence="8">ATCC 35948 / DSM 1279 / VKM B-1258 / 21</strain>
    </source>
</reference>
<evidence type="ECO:0000256" key="1">
    <source>
        <dbReference type="ARBA" id="ARBA00022692"/>
    </source>
</evidence>
<dbReference type="eggNOG" id="COG2814">
    <property type="taxonomic scope" value="Bacteria"/>
</dbReference>
<proteinExistence type="predicted"/>
<feature type="compositionally biased region" description="Basic and acidic residues" evidence="4">
    <location>
        <begin position="7"/>
        <end position="17"/>
    </location>
</feature>
<gene>
    <name evidence="7" type="ORF">K649_14425</name>
</gene>
<dbReference type="Proteomes" id="UP000013026">
    <property type="component" value="Chromosome"/>
</dbReference>
<evidence type="ECO:0000313" key="8">
    <source>
        <dbReference type="Proteomes" id="UP000013026"/>
    </source>
</evidence>
<feature type="transmembrane region" description="Helical" evidence="5">
    <location>
        <begin position="159"/>
        <end position="182"/>
    </location>
</feature>
<dbReference type="AlphaFoldDB" id="M9XCG8"/>
<dbReference type="KEGG" id="mre:K649_14425"/>
<feature type="transmembrane region" description="Helical" evidence="5">
    <location>
        <begin position="227"/>
        <end position="249"/>
    </location>
</feature>
<feature type="transmembrane region" description="Helical" evidence="5">
    <location>
        <begin position="123"/>
        <end position="147"/>
    </location>
</feature>
<dbReference type="PANTHER" id="PTHR23518:SF2">
    <property type="entry name" value="MAJOR FACILITATOR SUPERFAMILY TRANSPORTER"/>
    <property type="match status" value="1"/>
</dbReference>
<feature type="domain" description="Major facilitator superfamily (MFS) profile" evidence="6">
    <location>
        <begin position="226"/>
        <end position="413"/>
    </location>
</feature>
<evidence type="ECO:0000256" key="4">
    <source>
        <dbReference type="SAM" id="MobiDB-lite"/>
    </source>
</evidence>
<dbReference type="PATRIC" id="fig|504728.9.peg.2962"/>
<name>M9XCG8_MEIRD</name>
<evidence type="ECO:0000259" key="6">
    <source>
        <dbReference type="PROSITE" id="PS50850"/>
    </source>
</evidence>
<dbReference type="PROSITE" id="PS50850">
    <property type="entry name" value="MFS"/>
    <property type="match status" value="1"/>
</dbReference>
<dbReference type="GO" id="GO:0022857">
    <property type="term" value="F:transmembrane transporter activity"/>
    <property type="evidence" value="ECO:0007669"/>
    <property type="project" value="InterPro"/>
</dbReference>
<dbReference type="SUPFAM" id="SSF103473">
    <property type="entry name" value="MFS general substrate transporter"/>
    <property type="match status" value="1"/>
</dbReference>
<sequence>MPLARGQSDDAQPRKEGPMNALDKLPWQRQDLPKFIVMLSTLGLLEFTRSAFFWVYMPFSSKELGLSLSLVGLAWVVHSLTEALSRGIGGFLVQRIGFGAVGVLSGLVGLLALSGTILNPNGWFLLVSMLLWGVSISGLQPGYLSFSSRIAVPGREGRAIAYAQFLVIPWIGLGWVLGTFFIRNLPESTSLLLFAALGLVTLLGLASLGVREPLPKQSLNIRQLMQVLIIVPTAFAQLFLQNLFNLVILKFTLTHLKLTEWQLYLAMGLAAAVVFLGAGILGRLPDRKGVWLPLISSLGALAAIFLLIAQQPSYPYFLLLCLLGGIAFATFVPSWNALLVRLLPTENRAAIWGSLMVVEGLGAATGPAVGGFLWDWLGPRGPFWGGAAVCGLLIAFYGFVYWRLRRGLSVEAS</sequence>
<protein>
    <submittedName>
        <fullName evidence="7">Major facilitator superfamily protein</fullName>
    </submittedName>
</protein>
<feature type="transmembrane region" description="Helical" evidence="5">
    <location>
        <begin position="314"/>
        <end position="338"/>
    </location>
</feature>
<feature type="transmembrane region" description="Helical" evidence="5">
    <location>
        <begin position="261"/>
        <end position="282"/>
    </location>
</feature>
<dbReference type="InterPro" id="IPR011701">
    <property type="entry name" value="MFS"/>
</dbReference>
<dbReference type="PANTHER" id="PTHR23518">
    <property type="entry name" value="C-METHYLTRANSFERASE"/>
    <property type="match status" value="1"/>
</dbReference>
<keyword evidence="1 5" id="KW-0812">Transmembrane</keyword>
<feature type="transmembrane region" description="Helical" evidence="5">
    <location>
        <begin position="350"/>
        <end position="377"/>
    </location>
</feature>
<feature type="transmembrane region" description="Helical" evidence="5">
    <location>
        <begin position="35"/>
        <end position="59"/>
    </location>
</feature>
<dbReference type="STRING" id="504728.K649_14425"/>
<dbReference type="InterPro" id="IPR020846">
    <property type="entry name" value="MFS_dom"/>
</dbReference>
<evidence type="ECO:0000256" key="5">
    <source>
        <dbReference type="SAM" id="Phobius"/>
    </source>
</evidence>
<keyword evidence="2 5" id="KW-1133">Transmembrane helix</keyword>
<feature type="transmembrane region" description="Helical" evidence="5">
    <location>
        <begin position="188"/>
        <end position="206"/>
    </location>
</feature>
<keyword evidence="3 5" id="KW-0472">Membrane</keyword>
<dbReference type="EMBL" id="CP005385">
    <property type="protein sequence ID" value="AGK06171.1"/>
    <property type="molecule type" value="Genomic_DNA"/>
</dbReference>
<feature type="region of interest" description="Disordered" evidence="4">
    <location>
        <begin position="1"/>
        <end position="20"/>
    </location>
</feature>
<dbReference type="Gene3D" id="1.20.1250.20">
    <property type="entry name" value="MFS general substrate transporter like domains"/>
    <property type="match status" value="1"/>
</dbReference>
<feature type="transmembrane region" description="Helical" evidence="5">
    <location>
        <begin position="65"/>
        <end position="84"/>
    </location>
</feature>
<dbReference type="InterPro" id="IPR036259">
    <property type="entry name" value="MFS_trans_sf"/>
</dbReference>
<organism evidence="7 8">
    <name type="scientific">Meiothermus ruber (strain ATCC 35948 / DSM 1279 / VKM B-1258 / 21)</name>
    <name type="common">Thermus ruber</name>
    <dbReference type="NCBI Taxonomy" id="504728"/>
    <lineage>
        <taxon>Bacteria</taxon>
        <taxon>Thermotogati</taxon>
        <taxon>Deinococcota</taxon>
        <taxon>Deinococci</taxon>
        <taxon>Thermales</taxon>
        <taxon>Thermaceae</taxon>
        <taxon>Meiothermus</taxon>
    </lineage>
</organism>
<feature type="transmembrane region" description="Helical" evidence="5">
    <location>
        <begin position="289"/>
        <end position="308"/>
    </location>
</feature>
<accession>M9XCG8</accession>
<feature type="transmembrane region" description="Helical" evidence="5">
    <location>
        <begin position="96"/>
        <end position="117"/>
    </location>
</feature>
<dbReference type="Pfam" id="PF07690">
    <property type="entry name" value="MFS_1"/>
    <property type="match status" value="1"/>
</dbReference>